<comment type="caution">
    <text evidence="1">The sequence shown here is derived from an EMBL/GenBank/DDBJ whole genome shotgun (WGS) entry which is preliminary data.</text>
</comment>
<dbReference type="InterPro" id="IPR010697">
    <property type="entry name" value="YspA"/>
</dbReference>
<gene>
    <name evidence="1" type="ORF">GCM10009745_32390</name>
</gene>
<accession>A0ABP4TCS2</accession>
<protein>
    <recommendedName>
        <fullName evidence="3">DUF1273 family protein</fullName>
    </recommendedName>
</protein>
<evidence type="ECO:0008006" key="3">
    <source>
        <dbReference type="Google" id="ProtNLM"/>
    </source>
</evidence>
<proteinExistence type="predicted"/>
<dbReference type="Gene3D" id="3.40.50.450">
    <property type="match status" value="1"/>
</dbReference>
<dbReference type="Proteomes" id="UP001500280">
    <property type="component" value="Unassembled WGS sequence"/>
</dbReference>
<dbReference type="SUPFAM" id="SSF102405">
    <property type="entry name" value="MCP/YpsA-like"/>
    <property type="match status" value="1"/>
</dbReference>
<evidence type="ECO:0000313" key="1">
    <source>
        <dbReference type="EMBL" id="GAA1685421.1"/>
    </source>
</evidence>
<name>A0ABP4TCS2_9ACTN</name>
<sequence>MRIGITGHTNLTSASESLVYEAIRVVLGGHADINGVTCLAKGADQIFAQAVLDSGGQLTVVLPSLNYREAKVKPANLARFDDLLSRADVVYMPFDEAGRTAYMAASEELVSRSELLVAVWDGKPAGGYGGTADVVEHARTLGLPVHIVWPEGAEREAG</sequence>
<evidence type="ECO:0000313" key="2">
    <source>
        <dbReference type="Proteomes" id="UP001500280"/>
    </source>
</evidence>
<organism evidence="1 2">
    <name type="scientific">Kribbella yunnanensis</name>
    <dbReference type="NCBI Taxonomy" id="190194"/>
    <lineage>
        <taxon>Bacteria</taxon>
        <taxon>Bacillati</taxon>
        <taxon>Actinomycetota</taxon>
        <taxon>Actinomycetes</taxon>
        <taxon>Propionibacteriales</taxon>
        <taxon>Kribbellaceae</taxon>
        <taxon>Kribbella</taxon>
    </lineage>
</organism>
<dbReference type="PANTHER" id="PTHR38440:SF1">
    <property type="entry name" value="UPF0398 PROTEIN SPR0331"/>
    <property type="match status" value="1"/>
</dbReference>
<reference evidence="2" key="1">
    <citation type="journal article" date="2019" name="Int. J. Syst. Evol. Microbiol.">
        <title>The Global Catalogue of Microorganisms (GCM) 10K type strain sequencing project: providing services to taxonomists for standard genome sequencing and annotation.</title>
        <authorList>
            <consortium name="The Broad Institute Genomics Platform"/>
            <consortium name="The Broad Institute Genome Sequencing Center for Infectious Disease"/>
            <person name="Wu L."/>
            <person name="Ma J."/>
        </authorList>
    </citation>
    <scope>NUCLEOTIDE SEQUENCE [LARGE SCALE GENOMIC DNA]</scope>
    <source>
        <strain evidence="2">JCM 14307</strain>
    </source>
</reference>
<dbReference type="EMBL" id="BAAANF010000010">
    <property type="protein sequence ID" value="GAA1685421.1"/>
    <property type="molecule type" value="Genomic_DNA"/>
</dbReference>
<keyword evidence="2" id="KW-1185">Reference proteome</keyword>
<dbReference type="PANTHER" id="PTHR38440">
    <property type="entry name" value="UPF0398 PROTEIN YPSA"/>
    <property type="match status" value="1"/>
</dbReference>